<protein>
    <submittedName>
        <fullName evidence="1">Uncharacterized protein</fullName>
    </submittedName>
</protein>
<dbReference type="InterPro" id="IPR046036">
    <property type="entry name" value="DUF5994"/>
</dbReference>
<sequence>MPVDRDSVLDGAWWPRSRELAAELPALLTALQERDVVVARVAYGPDSWEPAGRKTRVAGRVIALGWFRTIDPHSVSVTSLDGRDRLDLLVVPPDDDKALAGRAFALVLDGHDRDGASATLAAAADDSRLREPT</sequence>
<keyword evidence="2" id="KW-1185">Reference proteome</keyword>
<evidence type="ECO:0000313" key="2">
    <source>
        <dbReference type="Proteomes" id="UP000295621"/>
    </source>
</evidence>
<dbReference type="EMBL" id="SMKL01000026">
    <property type="protein sequence ID" value="TDC50933.1"/>
    <property type="molecule type" value="Genomic_DNA"/>
</dbReference>
<reference evidence="1 2" key="1">
    <citation type="submission" date="2019-02" db="EMBL/GenBank/DDBJ databases">
        <title>Draft genome sequences of novel Actinobacteria.</title>
        <authorList>
            <person name="Sahin N."/>
            <person name="Ay H."/>
            <person name="Saygin H."/>
        </authorList>
    </citation>
    <scope>NUCLEOTIDE SEQUENCE [LARGE SCALE GENOMIC DNA]</scope>
    <source>
        <strain evidence="1 2">KC603</strain>
    </source>
</reference>
<dbReference type="Proteomes" id="UP000295621">
    <property type="component" value="Unassembled WGS sequence"/>
</dbReference>
<dbReference type="OrthoDB" id="3785441at2"/>
<gene>
    <name evidence="1" type="ORF">E1212_13390</name>
</gene>
<dbReference type="Pfam" id="PF19457">
    <property type="entry name" value="DUF5994"/>
    <property type="match status" value="1"/>
</dbReference>
<organism evidence="1 2">
    <name type="scientific">Jiangella ureilytica</name>
    <dbReference type="NCBI Taxonomy" id="2530374"/>
    <lineage>
        <taxon>Bacteria</taxon>
        <taxon>Bacillati</taxon>
        <taxon>Actinomycetota</taxon>
        <taxon>Actinomycetes</taxon>
        <taxon>Jiangellales</taxon>
        <taxon>Jiangellaceae</taxon>
        <taxon>Jiangella</taxon>
    </lineage>
</organism>
<proteinExistence type="predicted"/>
<comment type="caution">
    <text evidence="1">The sequence shown here is derived from an EMBL/GenBank/DDBJ whole genome shotgun (WGS) entry which is preliminary data.</text>
</comment>
<accession>A0A4R4RR40</accession>
<evidence type="ECO:0000313" key="1">
    <source>
        <dbReference type="EMBL" id="TDC50933.1"/>
    </source>
</evidence>
<dbReference type="RefSeq" id="WP_131983206.1">
    <property type="nucleotide sequence ID" value="NZ_SMKL01000026.1"/>
</dbReference>
<name>A0A4R4RR40_9ACTN</name>
<dbReference type="AlphaFoldDB" id="A0A4R4RR40"/>